<name>A0A8H2XPL1_9AGAM</name>
<evidence type="ECO:0000256" key="3">
    <source>
        <dbReference type="ARBA" id="ARBA00022630"/>
    </source>
</evidence>
<dbReference type="PANTHER" id="PTHR11552:SF201">
    <property type="entry name" value="GLUCOSE-METHANOL-CHOLINE OXIDOREDUCTASE N-TERMINAL DOMAIN-CONTAINING PROTEIN"/>
    <property type="match status" value="1"/>
</dbReference>
<evidence type="ECO:0000256" key="8">
    <source>
        <dbReference type="SAM" id="SignalP"/>
    </source>
</evidence>
<dbReference type="EMBL" id="CAJMWQ010001072">
    <property type="protein sequence ID" value="CAE6433240.1"/>
    <property type="molecule type" value="Genomic_DNA"/>
</dbReference>
<gene>
    <name evidence="10" type="ORF">RDB_LOCUS61835</name>
</gene>
<keyword evidence="3" id="KW-0285">Flavoprotein</keyword>
<sequence length="654" mass="72138">MKLALLFSQLACIGLATATLSSSGEEFTKNDFDYLIVGGGLAGLVVANRLSENSNVRVGVIEAGRYFENDPMIDTPAAIRNRYLQMNATYDWRLSTVSQKHLNNRSIPLPRGKALGGSSAIGLLIFGRGSKIEYDAWERLGNNGWNWNGLLPFMKKAERFETIDPIRAAVDLGGIPASQGTQGMIAGSYNTWYSDPVFPYRAAAMNVGIPANLDPDSGTTFGIYNAATSTNRTTGIRSYAANTYYKFAAHRSNLVVLTEAQATKIELDKSGKDVIARGVSFQFKGKAFTAKAKKEVILSAGTLLTPQLLELSGIGNTNVLKKHHIDPKVDLPGVGENYQDHILVSTTYELKKGFVTYDNIGYNATLGAAAEAQHQKTHDGPLTASNSMLSYIDLYYLASSGKIAHMHRSLWEDLEKEKPTPLQKEQYRIQELWLRKKMGNVEIILHPGKPITDNSSEELADDAELIRILWTDPEEQHFLYFNYYVHSTSVLSWKYCGLFWPLATWSVGLHHLQHLNTSDPLTPPNIDPNYLSKRIDQSILAESVKFADKIAKAEPLASMLVARQDPSPDVKSDEDLTKWVKDNVRTLHHPIGTAAMAPKSLGGVVDDKLKVYGTSNLRVVDASVIPMHLAAHLQRTIYGIAEKAADIIKNDSGL</sequence>
<feature type="active site" description="Proton donor" evidence="7">
    <location>
        <position position="589"/>
    </location>
</feature>
<dbReference type="InterPro" id="IPR027424">
    <property type="entry name" value="Glucose_Oxidase_domain_2"/>
</dbReference>
<evidence type="ECO:0000259" key="9">
    <source>
        <dbReference type="PROSITE" id="PS00624"/>
    </source>
</evidence>
<dbReference type="AlphaFoldDB" id="A0A8H2XPL1"/>
<protein>
    <recommendedName>
        <fullName evidence="9">Glucose-methanol-choline oxidoreductase N-terminal domain-containing protein</fullName>
    </recommendedName>
</protein>
<evidence type="ECO:0000256" key="1">
    <source>
        <dbReference type="ARBA" id="ARBA00001974"/>
    </source>
</evidence>
<evidence type="ECO:0000256" key="7">
    <source>
        <dbReference type="PIRSR" id="PIRSR000137-1"/>
    </source>
</evidence>
<keyword evidence="4 8" id="KW-0732">Signal</keyword>
<dbReference type="PIRSF" id="PIRSF000137">
    <property type="entry name" value="Alcohol_oxidase"/>
    <property type="match status" value="1"/>
</dbReference>
<evidence type="ECO:0000313" key="10">
    <source>
        <dbReference type="EMBL" id="CAE6433240.1"/>
    </source>
</evidence>
<dbReference type="GO" id="GO:0016614">
    <property type="term" value="F:oxidoreductase activity, acting on CH-OH group of donors"/>
    <property type="evidence" value="ECO:0007669"/>
    <property type="project" value="InterPro"/>
</dbReference>
<dbReference type="InterPro" id="IPR007867">
    <property type="entry name" value="GMC_OxRtase_C"/>
</dbReference>
<dbReference type="Gene3D" id="3.30.560.10">
    <property type="entry name" value="Glucose Oxidase, domain 3"/>
    <property type="match status" value="1"/>
</dbReference>
<dbReference type="InterPro" id="IPR036188">
    <property type="entry name" value="FAD/NAD-bd_sf"/>
</dbReference>
<comment type="caution">
    <text evidence="10">The sequence shown here is derived from an EMBL/GenBank/DDBJ whole genome shotgun (WGS) entry which is preliminary data.</text>
</comment>
<feature type="active site" description="Proton acceptor" evidence="7">
    <location>
        <position position="632"/>
    </location>
</feature>
<dbReference type="SUPFAM" id="SSF54373">
    <property type="entry name" value="FAD-linked reductases, C-terminal domain"/>
    <property type="match status" value="1"/>
</dbReference>
<evidence type="ECO:0000256" key="5">
    <source>
        <dbReference type="ARBA" id="ARBA00022827"/>
    </source>
</evidence>
<evidence type="ECO:0000256" key="6">
    <source>
        <dbReference type="ARBA" id="ARBA00023002"/>
    </source>
</evidence>
<dbReference type="Gene3D" id="3.50.50.60">
    <property type="entry name" value="FAD/NAD(P)-binding domain"/>
    <property type="match status" value="1"/>
</dbReference>
<dbReference type="SUPFAM" id="SSF51905">
    <property type="entry name" value="FAD/NAD(P)-binding domain"/>
    <property type="match status" value="1"/>
</dbReference>
<evidence type="ECO:0000256" key="2">
    <source>
        <dbReference type="ARBA" id="ARBA00010790"/>
    </source>
</evidence>
<dbReference type="InterPro" id="IPR000172">
    <property type="entry name" value="GMC_OxRdtase_N"/>
</dbReference>
<dbReference type="InterPro" id="IPR012132">
    <property type="entry name" value="GMC_OxRdtase"/>
</dbReference>
<dbReference type="PANTHER" id="PTHR11552">
    <property type="entry name" value="GLUCOSE-METHANOL-CHOLINE GMC OXIDOREDUCTASE"/>
    <property type="match status" value="1"/>
</dbReference>
<comment type="cofactor">
    <cofactor evidence="1">
        <name>FAD</name>
        <dbReference type="ChEBI" id="CHEBI:57692"/>
    </cofactor>
</comment>
<accession>A0A8H2XPL1</accession>
<feature type="signal peptide" evidence="8">
    <location>
        <begin position="1"/>
        <end position="18"/>
    </location>
</feature>
<dbReference type="Pfam" id="PF00732">
    <property type="entry name" value="GMC_oxred_N"/>
    <property type="match status" value="1"/>
</dbReference>
<keyword evidence="5" id="KW-0274">FAD</keyword>
<dbReference type="Proteomes" id="UP000663826">
    <property type="component" value="Unassembled WGS sequence"/>
</dbReference>
<organism evidence="10 11">
    <name type="scientific">Rhizoctonia solani</name>
    <dbReference type="NCBI Taxonomy" id="456999"/>
    <lineage>
        <taxon>Eukaryota</taxon>
        <taxon>Fungi</taxon>
        <taxon>Dikarya</taxon>
        <taxon>Basidiomycota</taxon>
        <taxon>Agaricomycotina</taxon>
        <taxon>Agaricomycetes</taxon>
        <taxon>Cantharellales</taxon>
        <taxon>Ceratobasidiaceae</taxon>
        <taxon>Rhizoctonia</taxon>
    </lineage>
</organism>
<comment type="similarity">
    <text evidence="2">Belongs to the GMC oxidoreductase family.</text>
</comment>
<evidence type="ECO:0000256" key="4">
    <source>
        <dbReference type="ARBA" id="ARBA00022729"/>
    </source>
</evidence>
<dbReference type="PROSITE" id="PS00624">
    <property type="entry name" value="GMC_OXRED_2"/>
    <property type="match status" value="1"/>
</dbReference>
<dbReference type="Pfam" id="PF05199">
    <property type="entry name" value="GMC_oxred_C"/>
    <property type="match status" value="1"/>
</dbReference>
<dbReference type="Gene3D" id="4.10.450.10">
    <property type="entry name" value="Glucose Oxidase, domain 2"/>
    <property type="match status" value="1"/>
</dbReference>
<evidence type="ECO:0000313" key="11">
    <source>
        <dbReference type="Proteomes" id="UP000663826"/>
    </source>
</evidence>
<reference evidence="10" key="1">
    <citation type="submission" date="2021-01" db="EMBL/GenBank/DDBJ databases">
        <authorList>
            <person name="Kaushik A."/>
        </authorList>
    </citation>
    <scope>NUCLEOTIDE SEQUENCE</scope>
    <source>
        <strain evidence="10">AG1-1B</strain>
    </source>
</reference>
<proteinExistence type="inferred from homology"/>
<keyword evidence="6" id="KW-0560">Oxidoreductase</keyword>
<dbReference type="GO" id="GO:0050660">
    <property type="term" value="F:flavin adenine dinucleotide binding"/>
    <property type="evidence" value="ECO:0007669"/>
    <property type="project" value="InterPro"/>
</dbReference>
<feature type="chain" id="PRO_5034080196" description="Glucose-methanol-choline oxidoreductase N-terminal domain-containing protein" evidence="8">
    <location>
        <begin position="19"/>
        <end position="654"/>
    </location>
</feature>
<feature type="domain" description="Glucose-methanol-choline oxidoreductase N-terminal" evidence="9">
    <location>
        <begin position="301"/>
        <end position="315"/>
    </location>
</feature>